<dbReference type="Proteomes" id="UP000183223">
    <property type="component" value="Unassembled WGS sequence"/>
</dbReference>
<organism evidence="2 3">
    <name type="scientific">Photorhabdus luminescens</name>
    <name type="common">Xenorhabdus luminescens</name>
    <dbReference type="NCBI Taxonomy" id="29488"/>
    <lineage>
        <taxon>Bacteria</taxon>
        <taxon>Pseudomonadati</taxon>
        <taxon>Pseudomonadota</taxon>
        <taxon>Gammaproteobacteria</taxon>
        <taxon>Enterobacterales</taxon>
        <taxon>Morganellaceae</taxon>
        <taxon>Photorhabdus</taxon>
    </lineage>
</organism>
<dbReference type="EMBL" id="FMWJ01000005">
    <property type="protein sequence ID" value="SCZ59789.1"/>
    <property type="molecule type" value="Genomic_DNA"/>
</dbReference>
<feature type="region of interest" description="Disordered" evidence="1">
    <location>
        <begin position="35"/>
        <end position="60"/>
    </location>
</feature>
<keyword evidence="3" id="KW-1185">Reference proteome</keyword>
<reference evidence="3" key="1">
    <citation type="submission" date="2016-10" db="EMBL/GenBank/DDBJ databases">
        <authorList>
            <person name="Varghese N."/>
            <person name="Submissions S."/>
        </authorList>
    </citation>
    <scope>NUCLEOTIDE SEQUENCE [LARGE SCALE GENOMIC DNA]</scope>
    <source>
        <strain evidence="3">ATCC 29999</strain>
    </source>
</reference>
<gene>
    <name evidence="2" type="ORF">SAMN02982990_01484</name>
</gene>
<dbReference type="GeneID" id="45656852"/>
<evidence type="ECO:0000256" key="1">
    <source>
        <dbReference type="SAM" id="MobiDB-lite"/>
    </source>
</evidence>
<proteinExistence type="predicted"/>
<sequence>MTEKEEFLAYVAEMKKIVDQWPEWKKVGLRTPRNPYISRRDNIVPNPKDYTTDEAENKLA</sequence>
<protein>
    <submittedName>
        <fullName evidence="2">Uncharacterized protein</fullName>
    </submittedName>
</protein>
<evidence type="ECO:0000313" key="3">
    <source>
        <dbReference type="Proteomes" id="UP000183223"/>
    </source>
</evidence>
<accession>A0A1G5QF00</accession>
<evidence type="ECO:0000313" key="2">
    <source>
        <dbReference type="EMBL" id="SCZ59789.1"/>
    </source>
</evidence>
<dbReference type="AlphaFoldDB" id="A0A1G5QF00"/>
<name>A0A1G5QF00_PHOLU</name>
<dbReference type="RefSeq" id="WP_049583933.1">
    <property type="nucleotide sequence ID" value="NZ_CAWQXX010000046.1"/>
</dbReference>
<dbReference type="OrthoDB" id="6458154at2"/>